<evidence type="ECO:0000313" key="2">
    <source>
        <dbReference type="EMBL" id="KAI8045404.1"/>
    </source>
</evidence>
<gene>
    <name evidence="2" type="ORF">M5D96_001585</name>
</gene>
<evidence type="ECO:0000256" key="1">
    <source>
        <dbReference type="SAM" id="MobiDB-lite"/>
    </source>
</evidence>
<evidence type="ECO:0000313" key="3">
    <source>
        <dbReference type="Proteomes" id="UP001059596"/>
    </source>
</evidence>
<keyword evidence="3" id="KW-1185">Reference proteome</keyword>
<accession>A0A9P9YZ89</accession>
<dbReference type="Proteomes" id="UP001059596">
    <property type="component" value="Chromosome 3R"/>
</dbReference>
<name>A0A9P9YZ89_9MUSC</name>
<feature type="region of interest" description="Disordered" evidence="1">
    <location>
        <begin position="1"/>
        <end position="22"/>
    </location>
</feature>
<organism evidence="2 3">
    <name type="scientific">Drosophila gunungcola</name>
    <name type="common">fruit fly</name>
    <dbReference type="NCBI Taxonomy" id="103775"/>
    <lineage>
        <taxon>Eukaryota</taxon>
        <taxon>Metazoa</taxon>
        <taxon>Ecdysozoa</taxon>
        <taxon>Arthropoda</taxon>
        <taxon>Hexapoda</taxon>
        <taxon>Insecta</taxon>
        <taxon>Pterygota</taxon>
        <taxon>Neoptera</taxon>
        <taxon>Endopterygota</taxon>
        <taxon>Diptera</taxon>
        <taxon>Brachycera</taxon>
        <taxon>Muscomorpha</taxon>
        <taxon>Ephydroidea</taxon>
        <taxon>Drosophilidae</taxon>
        <taxon>Drosophila</taxon>
        <taxon>Sophophora</taxon>
    </lineage>
</organism>
<dbReference type="EMBL" id="JAMKOV010000001">
    <property type="protein sequence ID" value="KAI8045404.1"/>
    <property type="molecule type" value="Genomic_DNA"/>
</dbReference>
<dbReference type="AlphaFoldDB" id="A0A9P9YZ89"/>
<sequence length="65" mass="7155">MGSIAKHLHSHTHNLSMSRRRTQTLTSGVPWAGSLNLNNGLPKIKQESAALLRLQLEANLLPLCE</sequence>
<protein>
    <submittedName>
        <fullName evidence="2">Uncharacterized protein</fullName>
    </submittedName>
</protein>
<reference evidence="2" key="1">
    <citation type="journal article" date="2023" name="Genome Biol. Evol.">
        <title>Long-read-based Genome Assembly of Drosophila gunungcola Reveals Fewer Chemosensory Genes in Flower-breeding Species.</title>
        <authorList>
            <person name="Negi A."/>
            <person name="Liao B.Y."/>
            <person name="Yeh S.D."/>
        </authorList>
    </citation>
    <scope>NUCLEOTIDE SEQUENCE</scope>
    <source>
        <strain evidence="2">Sukarami</strain>
    </source>
</reference>
<comment type="caution">
    <text evidence="2">The sequence shown here is derived from an EMBL/GenBank/DDBJ whole genome shotgun (WGS) entry which is preliminary data.</text>
</comment>
<proteinExistence type="predicted"/>